<accession>A0A858R2V6</accession>
<feature type="domain" description="ABC transmembrane type-1" evidence="14">
    <location>
        <begin position="13"/>
        <end position="214"/>
    </location>
</feature>
<dbReference type="CDD" id="cd06261">
    <property type="entry name" value="TM_PBP2"/>
    <property type="match status" value="1"/>
</dbReference>
<dbReference type="GO" id="GO:0022857">
    <property type="term" value="F:transmembrane transporter activity"/>
    <property type="evidence" value="ECO:0007669"/>
    <property type="project" value="InterPro"/>
</dbReference>
<dbReference type="GO" id="GO:0043190">
    <property type="term" value="C:ATP-binding cassette (ABC) transporter complex"/>
    <property type="evidence" value="ECO:0007669"/>
    <property type="project" value="InterPro"/>
</dbReference>
<dbReference type="InterPro" id="IPR035906">
    <property type="entry name" value="MetI-like_sf"/>
</dbReference>
<keyword evidence="4" id="KW-1003">Cell membrane</keyword>
<dbReference type="PANTHER" id="PTHR30614:SF10">
    <property type="entry name" value="ARGININE ABC TRANSPORTER PERMEASE PROTEIN ARTM"/>
    <property type="match status" value="1"/>
</dbReference>
<evidence type="ECO:0000256" key="10">
    <source>
        <dbReference type="ARBA" id="ARBA00060298"/>
    </source>
</evidence>
<comment type="subunit">
    <text evidence="11">The complex is composed of two ATP-binding proteins (GltL), two transmembrane proteins (GltJ and GltK) and a solute-binding protein (GltI).</text>
</comment>
<dbReference type="AlphaFoldDB" id="A0A858R2V6"/>
<evidence type="ECO:0000259" key="14">
    <source>
        <dbReference type="PROSITE" id="PS50928"/>
    </source>
</evidence>
<evidence type="ECO:0000256" key="7">
    <source>
        <dbReference type="ARBA" id="ARBA00022970"/>
    </source>
</evidence>
<evidence type="ECO:0000256" key="5">
    <source>
        <dbReference type="ARBA" id="ARBA00022519"/>
    </source>
</evidence>
<keyword evidence="3 13" id="KW-0813">Transport</keyword>
<evidence type="ECO:0000256" key="1">
    <source>
        <dbReference type="ARBA" id="ARBA00004429"/>
    </source>
</evidence>
<comment type="similarity">
    <text evidence="2">Belongs to the binding-protein-dependent transport system permease family. HisMQ subfamily.</text>
</comment>
<proteinExistence type="inferred from homology"/>
<evidence type="ECO:0000256" key="12">
    <source>
        <dbReference type="ARBA" id="ARBA00073645"/>
    </source>
</evidence>
<gene>
    <name evidence="15" type="ORF">HHL28_00055</name>
</gene>
<comment type="subcellular location">
    <subcellularLocation>
        <location evidence="1">Cell inner membrane</location>
        <topology evidence="1">Multi-pass membrane protein</topology>
    </subcellularLocation>
    <subcellularLocation>
        <location evidence="13">Cell membrane</location>
        <topology evidence="13">Multi-pass membrane protein</topology>
    </subcellularLocation>
</comment>
<evidence type="ECO:0000313" key="15">
    <source>
        <dbReference type="EMBL" id="QJE71717.1"/>
    </source>
</evidence>
<dbReference type="SUPFAM" id="SSF161098">
    <property type="entry name" value="MetI-like"/>
    <property type="match status" value="1"/>
</dbReference>
<dbReference type="Pfam" id="PF00528">
    <property type="entry name" value="BPD_transp_1"/>
    <property type="match status" value="1"/>
</dbReference>
<feature type="transmembrane region" description="Helical" evidence="13">
    <location>
        <begin position="195"/>
        <end position="214"/>
    </location>
</feature>
<keyword evidence="9 13" id="KW-0472">Membrane</keyword>
<evidence type="ECO:0000256" key="8">
    <source>
        <dbReference type="ARBA" id="ARBA00022989"/>
    </source>
</evidence>
<keyword evidence="16" id="KW-1185">Reference proteome</keyword>
<keyword evidence="7" id="KW-0029">Amino-acid transport</keyword>
<evidence type="ECO:0000256" key="13">
    <source>
        <dbReference type="RuleBase" id="RU363032"/>
    </source>
</evidence>
<evidence type="ECO:0000256" key="6">
    <source>
        <dbReference type="ARBA" id="ARBA00022692"/>
    </source>
</evidence>
<dbReference type="EMBL" id="CP051775">
    <property type="protein sequence ID" value="QJE71717.1"/>
    <property type="molecule type" value="Genomic_DNA"/>
</dbReference>
<keyword evidence="8 13" id="KW-1133">Transmembrane helix</keyword>
<name>A0A858R2V6_9PROT</name>
<reference evidence="15" key="1">
    <citation type="submission" date="2020-04" db="EMBL/GenBank/DDBJ databases">
        <title>A desert anoxygenic phototrophic bacterium fixes CO2 using RubisCO under aerobic conditions.</title>
        <authorList>
            <person name="Tang K."/>
        </authorList>
    </citation>
    <scope>NUCLEOTIDE SEQUENCE [LARGE SCALE GENOMIC DNA]</scope>
    <source>
        <strain evidence="15">MIMtkB3</strain>
    </source>
</reference>
<dbReference type="PROSITE" id="PS50928">
    <property type="entry name" value="ABC_TM1"/>
    <property type="match status" value="1"/>
</dbReference>
<evidence type="ECO:0000256" key="9">
    <source>
        <dbReference type="ARBA" id="ARBA00023136"/>
    </source>
</evidence>
<dbReference type="NCBIfam" id="TIGR01726">
    <property type="entry name" value="HEQRo_perm_3TM"/>
    <property type="match status" value="1"/>
</dbReference>
<dbReference type="PANTHER" id="PTHR30614">
    <property type="entry name" value="MEMBRANE COMPONENT OF AMINO ACID ABC TRANSPORTER"/>
    <property type="match status" value="1"/>
</dbReference>
<dbReference type="FunFam" id="1.10.3720.10:FF:000006">
    <property type="entry name" value="Glutamate/aspartate ABC transporter, permease protein GltK"/>
    <property type="match status" value="1"/>
</dbReference>
<keyword evidence="5" id="KW-0997">Cell inner membrane</keyword>
<keyword evidence="6 13" id="KW-0812">Transmembrane</keyword>
<protein>
    <recommendedName>
        <fullName evidence="12">Glutamate/aspartate import permease protein GltK</fullName>
    </recommendedName>
</protein>
<organism evidence="15 16">
    <name type="scientific">Aerophototrophica crusticola</name>
    <dbReference type="NCBI Taxonomy" id="1709002"/>
    <lineage>
        <taxon>Bacteria</taxon>
        <taxon>Pseudomonadati</taxon>
        <taxon>Pseudomonadota</taxon>
        <taxon>Alphaproteobacteria</taxon>
        <taxon>Rhodospirillales</taxon>
        <taxon>Rhodospirillaceae</taxon>
        <taxon>Aerophototrophica</taxon>
    </lineage>
</organism>
<feature type="transmembrane region" description="Helical" evidence="13">
    <location>
        <begin position="55"/>
        <end position="76"/>
    </location>
</feature>
<feature type="transmembrane region" description="Helical" evidence="13">
    <location>
        <begin position="20"/>
        <end position="43"/>
    </location>
</feature>
<dbReference type="Gene3D" id="1.10.3720.10">
    <property type="entry name" value="MetI-like"/>
    <property type="match status" value="1"/>
</dbReference>
<dbReference type="GO" id="GO:0006865">
    <property type="term" value="P:amino acid transport"/>
    <property type="evidence" value="ECO:0007669"/>
    <property type="project" value="UniProtKB-KW"/>
</dbReference>
<dbReference type="InterPro" id="IPR000515">
    <property type="entry name" value="MetI-like"/>
</dbReference>
<dbReference type="KEGG" id="acru:HHL28_00055"/>
<dbReference type="Proteomes" id="UP000501891">
    <property type="component" value="Chromosome"/>
</dbReference>
<evidence type="ECO:0000256" key="2">
    <source>
        <dbReference type="ARBA" id="ARBA00010072"/>
    </source>
</evidence>
<dbReference type="InterPro" id="IPR010065">
    <property type="entry name" value="AA_ABC_transptr_permease_3TM"/>
</dbReference>
<evidence type="ECO:0000256" key="11">
    <source>
        <dbReference type="ARBA" id="ARBA00062718"/>
    </source>
</evidence>
<evidence type="ECO:0000256" key="4">
    <source>
        <dbReference type="ARBA" id="ARBA00022475"/>
    </source>
</evidence>
<evidence type="ECO:0000256" key="3">
    <source>
        <dbReference type="ARBA" id="ARBA00022448"/>
    </source>
</evidence>
<evidence type="ECO:0000313" key="16">
    <source>
        <dbReference type="Proteomes" id="UP000501891"/>
    </source>
</evidence>
<dbReference type="InterPro" id="IPR043429">
    <property type="entry name" value="ArtM/GltK/GlnP/TcyL/YhdX-like"/>
</dbReference>
<comment type="function">
    <text evidence="10">Part of the ABC transporter complex GltIJKL involved in glutamate and aspartate uptake. Probably responsible for the translocation of the substrate across the membrane.</text>
</comment>
<sequence>MDFDLIARSLPQLLSGAGLTLQLVGLSLVIGLALALLVALGRLSTLKPVAALTGAYVFLFRSTPLLVQIFLIYYGLGQFAAVRESFLWPLLREPYWCAVIALALNTAAYTGEIIRGGIRSVPFGQVEAARALGMGGALLYRRIILPQAFRQALPAYGNEVIQMVQATSLASTITLMELTGVARAIASRTFQPVEVFVIAGAIYLALNFVVTQAVRLGERRLGREAAR</sequence>